<dbReference type="Proteomes" id="UP001596496">
    <property type="component" value="Unassembled WGS sequence"/>
</dbReference>
<accession>A0ABW2PBS5</accession>
<comment type="similarity">
    <text evidence="1">Belongs to the short-chain fatty acyl-CoA assimilation regulator (ScfR) family.</text>
</comment>
<dbReference type="InterPro" id="IPR010359">
    <property type="entry name" value="IrrE_HExxH"/>
</dbReference>
<dbReference type="Gene3D" id="1.10.260.40">
    <property type="entry name" value="lambda repressor-like DNA-binding domains"/>
    <property type="match status" value="1"/>
</dbReference>
<sequence>MIDGQEWHQVGARVAEARRARGYSQDRLAHELGVDRTAVTKIEAGRRQINSLELVRLAEVLGRPLQWFVSVPPAAVISRRAAVAGQRSDQKGDLAIEDIARDLAVLADVRVLTPNPAKGSLRSIKPGAADWSVEPAASEARSLLGVDPCAPLHNLADLVERVGLFPYSLALGESAADGAYVEVEGLGVAVINGEIDPGRRRSTLAHELGHHLFGDAYSVDWGTDTNGAECAIDSFAINLLFPRKGVTRRWHDLRKDLEPRQAAIVVSAEYRISWTAALRQLRAFELISKGEFGLLDSRSPTRADYLECNMRVVEELQPPYIPTGVSAAAIRAYRSHRLSGERVADILRGEIEIDDLPVRDEVPLDALRGELR</sequence>
<dbReference type="Gene3D" id="1.10.10.2910">
    <property type="match status" value="1"/>
</dbReference>
<dbReference type="PANTHER" id="PTHR43236:SF1">
    <property type="entry name" value="BLL7220 PROTEIN"/>
    <property type="match status" value="1"/>
</dbReference>
<evidence type="ECO:0000259" key="2">
    <source>
        <dbReference type="PROSITE" id="PS50943"/>
    </source>
</evidence>
<reference evidence="4" key="1">
    <citation type="journal article" date="2019" name="Int. J. Syst. Evol. Microbiol.">
        <title>The Global Catalogue of Microorganisms (GCM) 10K type strain sequencing project: providing services to taxonomists for standard genome sequencing and annotation.</title>
        <authorList>
            <consortium name="The Broad Institute Genomics Platform"/>
            <consortium name="The Broad Institute Genome Sequencing Center for Infectious Disease"/>
            <person name="Wu L."/>
            <person name="Ma J."/>
        </authorList>
    </citation>
    <scope>NUCLEOTIDE SEQUENCE [LARGE SCALE GENOMIC DNA]</scope>
    <source>
        <strain evidence="4">CECT 7649</strain>
    </source>
</reference>
<evidence type="ECO:0000313" key="4">
    <source>
        <dbReference type="Proteomes" id="UP001596496"/>
    </source>
</evidence>
<keyword evidence="4" id="KW-1185">Reference proteome</keyword>
<evidence type="ECO:0000256" key="1">
    <source>
        <dbReference type="ARBA" id="ARBA00007227"/>
    </source>
</evidence>
<comment type="caution">
    <text evidence="3">The sequence shown here is derived from an EMBL/GenBank/DDBJ whole genome shotgun (WGS) entry which is preliminary data.</text>
</comment>
<name>A0ABW2PBS5_9ACTN</name>
<dbReference type="InterPro" id="IPR010982">
    <property type="entry name" value="Lambda_DNA-bd_dom_sf"/>
</dbReference>
<protein>
    <submittedName>
        <fullName evidence="3">XRE family transcriptional regulator</fullName>
    </submittedName>
</protein>
<dbReference type="InterPro" id="IPR052345">
    <property type="entry name" value="Rad_response_metalloprotease"/>
</dbReference>
<dbReference type="RefSeq" id="WP_380830356.1">
    <property type="nucleotide sequence ID" value="NZ_JBHTCG010000028.1"/>
</dbReference>
<dbReference type="PROSITE" id="PS50943">
    <property type="entry name" value="HTH_CROC1"/>
    <property type="match status" value="1"/>
</dbReference>
<feature type="domain" description="HTH cro/C1-type" evidence="2">
    <location>
        <begin position="14"/>
        <end position="68"/>
    </location>
</feature>
<dbReference type="Pfam" id="PF06114">
    <property type="entry name" value="Peptidase_M78"/>
    <property type="match status" value="1"/>
</dbReference>
<dbReference type="Pfam" id="PF01381">
    <property type="entry name" value="HTH_3"/>
    <property type="match status" value="1"/>
</dbReference>
<dbReference type="CDD" id="cd00093">
    <property type="entry name" value="HTH_XRE"/>
    <property type="match status" value="1"/>
</dbReference>
<dbReference type="EMBL" id="JBHTCG010000028">
    <property type="protein sequence ID" value="MFC7386628.1"/>
    <property type="molecule type" value="Genomic_DNA"/>
</dbReference>
<gene>
    <name evidence="3" type="ORF">ACFQSB_30780</name>
</gene>
<organism evidence="3 4">
    <name type="scientific">Sphaerisporangium rhizosphaerae</name>
    <dbReference type="NCBI Taxonomy" id="2269375"/>
    <lineage>
        <taxon>Bacteria</taxon>
        <taxon>Bacillati</taxon>
        <taxon>Actinomycetota</taxon>
        <taxon>Actinomycetes</taxon>
        <taxon>Streptosporangiales</taxon>
        <taxon>Streptosporangiaceae</taxon>
        <taxon>Sphaerisporangium</taxon>
    </lineage>
</organism>
<proteinExistence type="inferred from homology"/>
<dbReference type="SMART" id="SM00530">
    <property type="entry name" value="HTH_XRE"/>
    <property type="match status" value="1"/>
</dbReference>
<evidence type="ECO:0000313" key="3">
    <source>
        <dbReference type="EMBL" id="MFC7386628.1"/>
    </source>
</evidence>
<dbReference type="SUPFAM" id="SSF47413">
    <property type="entry name" value="lambda repressor-like DNA-binding domains"/>
    <property type="match status" value="1"/>
</dbReference>
<dbReference type="InterPro" id="IPR001387">
    <property type="entry name" value="Cro/C1-type_HTH"/>
</dbReference>
<dbReference type="PANTHER" id="PTHR43236">
    <property type="entry name" value="ANTITOXIN HIGA1"/>
    <property type="match status" value="1"/>
</dbReference>